<evidence type="ECO:0000256" key="1">
    <source>
        <dbReference type="SAM" id="Coils"/>
    </source>
</evidence>
<feature type="coiled-coil region" evidence="1">
    <location>
        <begin position="59"/>
        <end position="121"/>
    </location>
</feature>
<reference evidence="3 4" key="1">
    <citation type="submission" date="2020-07" db="EMBL/GenBank/DDBJ databases">
        <title>Novel species isolated from subtropical streams in China.</title>
        <authorList>
            <person name="Lu H."/>
        </authorList>
    </citation>
    <scope>NUCLEOTIDE SEQUENCE [LARGE SCALE GENOMIC DNA]</scope>
    <source>
        <strain evidence="3 4">FT3S</strain>
    </source>
</reference>
<dbReference type="EMBL" id="JACEZS010000003">
    <property type="protein sequence ID" value="MBA5604809.1"/>
    <property type="molecule type" value="Genomic_DNA"/>
</dbReference>
<evidence type="ECO:0000259" key="2">
    <source>
        <dbReference type="Pfam" id="PF11740"/>
    </source>
</evidence>
<sequence>METAMPRQEVTLDEVTAAATSLQDEGRDVSLDTVREVLGGGSAPTIHRHLAAWRGRAALAQAERDMADLIKAGEELEGERDELQAQLASVTIARDQALALSAEQTEDIERLRAELRDARQVATDALVGKAKDQLAIDGKDAQLADLRQQIERNVAASAALSDARLKAEMELVGAVTARDNFEADAKELRSKLDKSNAERIALRAELEALKASA</sequence>
<keyword evidence="4" id="KW-1185">Reference proteome</keyword>
<protein>
    <recommendedName>
        <fullName evidence="2">KfrA N-terminal DNA-binding domain-containing protein</fullName>
    </recommendedName>
</protein>
<name>A0A7W2EF67_9BURK</name>
<organism evidence="3 4">
    <name type="scientific">Rugamonas fusca</name>
    <dbReference type="NCBI Taxonomy" id="2758568"/>
    <lineage>
        <taxon>Bacteria</taxon>
        <taxon>Pseudomonadati</taxon>
        <taxon>Pseudomonadota</taxon>
        <taxon>Betaproteobacteria</taxon>
        <taxon>Burkholderiales</taxon>
        <taxon>Oxalobacteraceae</taxon>
        <taxon>Telluria group</taxon>
        <taxon>Rugamonas</taxon>
    </lineage>
</organism>
<dbReference type="Proteomes" id="UP000566711">
    <property type="component" value="Unassembled WGS sequence"/>
</dbReference>
<comment type="caution">
    <text evidence="3">The sequence shown here is derived from an EMBL/GenBank/DDBJ whole genome shotgun (WGS) entry which is preliminary data.</text>
</comment>
<proteinExistence type="predicted"/>
<dbReference type="InterPro" id="IPR021104">
    <property type="entry name" value="KfrA_DNA-bd_N"/>
</dbReference>
<evidence type="ECO:0000313" key="4">
    <source>
        <dbReference type="Proteomes" id="UP000566711"/>
    </source>
</evidence>
<evidence type="ECO:0000313" key="3">
    <source>
        <dbReference type="EMBL" id="MBA5604809.1"/>
    </source>
</evidence>
<dbReference type="AlphaFoldDB" id="A0A7W2EF67"/>
<feature type="coiled-coil region" evidence="1">
    <location>
        <begin position="178"/>
        <end position="212"/>
    </location>
</feature>
<dbReference type="Pfam" id="PF11740">
    <property type="entry name" value="KfrA_N"/>
    <property type="match status" value="1"/>
</dbReference>
<gene>
    <name evidence="3" type="ORF">H3H36_05470</name>
</gene>
<accession>A0A7W2EF67</accession>
<feature type="domain" description="KfrA N-terminal DNA-binding" evidence="2">
    <location>
        <begin position="13"/>
        <end position="121"/>
    </location>
</feature>
<keyword evidence="1" id="KW-0175">Coiled coil</keyword>